<dbReference type="InterPro" id="IPR024909">
    <property type="entry name" value="Cys-tRNA/MSH_ligase"/>
</dbReference>
<name>A0ABP7NPX7_9GAMM</name>
<dbReference type="SUPFAM" id="SSF52374">
    <property type="entry name" value="Nucleotidylyl transferase"/>
    <property type="match status" value="1"/>
</dbReference>
<evidence type="ECO:0000256" key="12">
    <source>
        <dbReference type="HAMAP-Rule" id="MF_00041"/>
    </source>
</evidence>
<dbReference type="SMART" id="SM00840">
    <property type="entry name" value="DALR_2"/>
    <property type="match status" value="1"/>
</dbReference>
<evidence type="ECO:0000256" key="11">
    <source>
        <dbReference type="ARBA" id="ARBA00023146"/>
    </source>
</evidence>
<evidence type="ECO:0000256" key="8">
    <source>
        <dbReference type="ARBA" id="ARBA00022833"/>
    </source>
</evidence>
<comment type="subcellular location">
    <subcellularLocation>
        <location evidence="1 12">Cytoplasm</location>
    </subcellularLocation>
</comment>
<dbReference type="InterPro" id="IPR014729">
    <property type="entry name" value="Rossmann-like_a/b/a_fold"/>
</dbReference>
<sequence>MTTADALAGAKTGQLFIHDTMSGQKRLFEPLKGATGSNPATVGMYVCGMTVYDYCHIGHGRVMVAFDVITRHLRALGFQLKYVRNITDVDDKILRRAAENGEDPVALTERFIDAMHEDERALGVLPPDAEPRATAHIDGIIKLIQRLINQNAAYQAANGDVYFSIEAFPDYGKLNRRKVEESVAGSRVEVNEAKRHPADFVLWKAVADSDGGGEGVPPLSWDSPWGQGRPGWHIECSAMSFDMLGESFDIHGGGPDLKFPHHENEIAQSECASGQQFANVWMHAGAVRVNKEKMSKSLGNFFTIREILEKYQPEVLRFFLVSSHYRSAIDYSEQGLVEARQGLDRLYQALRDAGEQDGAGVEALNSEHMAAFDAAMNDDFNTAGAVAVLFTAARDLNKLLRAREPLGSAVATLKALGARLGLLEQDPEAYFLWSAATSEAELGEADIEQFIEQRKQAKLAGDYAESDRVRDYLLERGVRLRDTREGTSWQRVDPSEAAKA</sequence>
<evidence type="ECO:0000313" key="14">
    <source>
        <dbReference type="EMBL" id="GAA3951780.1"/>
    </source>
</evidence>
<accession>A0ABP7NPX7</accession>
<evidence type="ECO:0000259" key="13">
    <source>
        <dbReference type="SMART" id="SM00840"/>
    </source>
</evidence>
<evidence type="ECO:0000256" key="3">
    <source>
        <dbReference type="ARBA" id="ARBA00011245"/>
    </source>
</evidence>
<dbReference type="CDD" id="cd00672">
    <property type="entry name" value="CysRS_core"/>
    <property type="match status" value="1"/>
</dbReference>
<dbReference type="InterPro" id="IPR015273">
    <property type="entry name" value="Cys-tRNA-synt_Ia_DALR"/>
</dbReference>
<keyword evidence="9 12" id="KW-0067">ATP-binding</keyword>
<comment type="cofactor">
    <cofactor evidence="12">
        <name>Zn(2+)</name>
        <dbReference type="ChEBI" id="CHEBI:29105"/>
    </cofactor>
    <text evidence="12">Binds 1 zinc ion per subunit.</text>
</comment>
<evidence type="ECO:0000256" key="4">
    <source>
        <dbReference type="ARBA" id="ARBA00022490"/>
    </source>
</evidence>
<organism evidence="14 15">
    <name type="scientific">Allohahella marinimesophila</name>
    <dbReference type="NCBI Taxonomy" id="1054972"/>
    <lineage>
        <taxon>Bacteria</taxon>
        <taxon>Pseudomonadati</taxon>
        <taxon>Pseudomonadota</taxon>
        <taxon>Gammaproteobacteria</taxon>
        <taxon>Oceanospirillales</taxon>
        <taxon>Hahellaceae</taxon>
        <taxon>Allohahella</taxon>
    </lineage>
</organism>
<keyword evidence="15" id="KW-1185">Reference proteome</keyword>
<dbReference type="Gene3D" id="1.20.120.1910">
    <property type="entry name" value="Cysteine-tRNA ligase, C-terminal anti-codon recognition domain"/>
    <property type="match status" value="1"/>
</dbReference>
<keyword evidence="5 12" id="KW-0436">Ligase</keyword>
<gene>
    <name evidence="12 14" type="primary">cysS</name>
    <name evidence="14" type="ORF">GCM10022278_08560</name>
</gene>
<feature type="binding site" evidence="12">
    <location>
        <position position="296"/>
    </location>
    <ligand>
        <name>ATP</name>
        <dbReference type="ChEBI" id="CHEBI:30616"/>
    </ligand>
</feature>
<evidence type="ECO:0000256" key="2">
    <source>
        <dbReference type="ARBA" id="ARBA00005594"/>
    </source>
</evidence>
<dbReference type="PRINTS" id="PR00983">
    <property type="entry name" value="TRNASYNTHCYS"/>
</dbReference>
<keyword evidence="4 12" id="KW-0963">Cytoplasm</keyword>
<evidence type="ECO:0000313" key="15">
    <source>
        <dbReference type="Proteomes" id="UP001501337"/>
    </source>
</evidence>
<evidence type="ECO:0000256" key="5">
    <source>
        <dbReference type="ARBA" id="ARBA00022598"/>
    </source>
</evidence>
<feature type="binding site" evidence="12">
    <location>
        <position position="261"/>
    </location>
    <ligand>
        <name>Zn(2+)</name>
        <dbReference type="ChEBI" id="CHEBI:29105"/>
    </ligand>
</feature>
<dbReference type="RefSeq" id="WP_344803606.1">
    <property type="nucleotide sequence ID" value="NZ_BAABBO010000001.1"/>
</dbReference>
<dbReference type="NCBIfam" id="TIGR00435">
    <property type="entry name" value="cysS"/>
    <property type="match status" value="1"/>
</dbReference>
<feature type="binding site" evidence="12">
    <location>
        <position position="47"/>
    </location>
    <ligand>
        <name>Zn(2+)</name>
        <dbReference type="ChEBI" id="CHEBI:29105"/>
    </ligand>
</feature>
<dbReference type="Gene3D" id="3.40.50.620">
    <property type="entry name" value="HUPs"/>
    <property type="match status" value="1"/>
</dbReference>
<dbReference type="Pfam" id="PF09190">
    <property type="entry name" value="DALR_2"/>
    <property type="match status" value="1"/>
</dbReference>
<keyword evidence="11 12" id="KW-0030">Aminoacyl-tRNA synthetase</keyword>
<keyword evidence="10 12" id="KW-0648">Protein biosynthesis</keyword>
<feature type="binding site" evidence="12">
    <location>
        <position position="236"/>
    </location>
    <ligand>
        <name>Zn(2+)</name>
        <dbReference type="ChEBI" id="CHEBI:29105"/>
    </ligand>
</feature>
<evidence type="ECO:0000256" key="9">
    <source>
        <dbReference type="ARBA" id="ARBA00022840"/>
    </source>
</evidence>
<feature type="short sequence motif" description="'KMSKS' region" evidence="12">
    <location>
        <begin position="293"/>
        <end position="297"/>
    </location>
</feature>
<dbReference type="Proteomes" id="UP001501337">
    <property type="component" value="Unassembled WGS sequence"/>
</dbReference>
<evidence type="ECO:0000256" key="10">
    <source>
        <dbReference type="ARBA" id="ARBA00022917"/>
    </source>
</evidence>
<feature type="short sequence motif" description="'HIGH' region" evidence="12">
    <location>
        <begin position="49"/>
        <end position="59"/>
    </location>
</feature>
<dbReference type="SUPFAM" id="SSF47323">
    <property type="entry name" value="Anticodon-binding domain of a subclass of class I aminoacyl-tRNA synthetases"/>
    <property type="match status" value="1"/>
</dbReference>
<dbReference type="PANTHER" id="PTHR10890:SF3">
    <property type="entry name" value="CYSTEINE--TRNA LIGASE, CYTOPLASMIC"/>
    <property type="match status" value="1"/>
</dbReference>
<dbReference type="InterPro" id="IPR015803">
    <property type="entry name" value="Cys-tRNA-ligase"/>
</dbReference>
<dbReference type="InterPro" id="IPR032678">
    <property type="entry name" value="tRNA-synt_1_cat_dom"/>
</dbReference>
<dbReference type="CDD" id="cd07963">
    <property type="entry name" value="Anticodon_Ia_Cys"/>
    <property type="match status" value="1"/>
</dbReference>
<evidence type="ECO:0000256" key="6">
    <source>
        <dbReference type="ARBA" id="ARBA00022723"/>
    </source>
</evidence>
<protein>
    <recommendedName>
        <fullName evidence="12">Cysteine--tRNA ligase</fullName>
        <ecNumber evidence="12">6.1.1.16</ecNumber>
    </recommendedName>
    <alternativeName>
        <fullName evidence="12">Cysteinyl-tRNA synthetase</fullName>
        <shortName evidence="12">CysRS</shortName>
    </alternativeName>
</protein>
<comment type="subunit">
    <text evidence="3 12">Monomer.</text>
</comment>
<keyword evidence="6 12" id="KW-0479">Metal-binding</keyword>
<comment type="similarity">
    <text evidence="2 12">Belongs to the class-I aminoacyl-tRNA synthetase family.</text>
</comment>
<dbReference type="EC" id="6.1.1.16" evidence="12"/>
<evidence type="ECO:0000256" key="1">
    <source>
        <dbReference type="ARBA" id="ARBA00004496"/>
    </source>
</evidence>
<dbReference type="Pfam" id="PF01406">
    <property type="entry name" value="tRNA-synt_1e"/>
    <property type="match status" value="1"/>
</dbReference>
<dbReference type="HAMAP" id="MF_00041">
    <property type="entry name" value="Cys_tRNA_synth"/>
    <property type="match status" value="1"/>
</dbReference>
<reference evidence="15" key="1">
    <citation type="journal article" date="2019" name="Int. J. Syst. Evol. Microbiol.">
        <title>The Global Catalogue of Microorganisms (GCM) 10K type strain sequencing project: providing services to taxonomists for standard genome sequencing and annotation.</title>
        <authorList>
            <consortium name="The Broad Institute Genomics Platform"/>
            <consortium name="The Broad Institute Genome Sequencing Center for Infectious Disease"/>
            <person name="Wu L."/>
            <person name="Ma J."/>
        </authorList>
    </citation>
    <scope>NUCLEOTIDE SEQUENCE [LARGE SCALE GENOMIC DNA]</scope>
    <source>
        <strain evidence="15">JCM 17555</strain>
    </source>
</reference>
<keyword evidence="8 12" id="KW-0862">Zinc</keyword>
<feature type="binding site" evidence="12">
    <location>
        <position position="265"/>
    </location>
    <ligand>
        <name>Zn(2+)</name>
        <dbReference type="ChEBI" id="CHEBI:29105"/>
    </ligand>
</feature>
<dbReference type="InterPro" id="IPR009080">
    <property type="entry name" value="tRNAsynth_Ia_anticodon-bd"/>
</dbReference>
<evidence type="ECO:0000256" key="7">
    <source>
        <dbReference type="ARBA" id="ARBA00022741"/>
    </source>
</evidence>
<feature type="domain" description="Cysteinyl-tRNA synthetase class Ia DALR" evidence="13">
    <location>
        <begin position="371"/>
        <end position="431"/>
    </location>
</feature>
<comment type="catalytic activity">
    <reaction evidence="12">
        <text>tRNA(Cys) + L-cysteine + ATP = L-cysteinyl-tRNA(Cys) + AMP + diphosphate</text>
        <dbReference type="Rhea" id="RHEA:17773"/>
        <dbReference type="Rhea" id="RHEA-COMP:9661"/>
        <dbReference type="Rhea" id="RHEA-COMP:9679"/>
        <dbReference type="ChEBI" id="CHEBI:30616"/>
        <dbReference type="ChEBI" id="CHEBI:33019"/>
        <dbReference type="ChEBI" id="CHEBI:35235"/>
        <dbReference type="ChEBI" id="CHEBI:78442"/>
        <dbReference type="ChEBI" id="CHEBI:78517"/>
        <dbReference type="ChEBI" id="CHEBI:456215"/>
        <dbReference type="EC" id="6.1.1.16"/>
    </reaction>
</comment>
<proteinExistence type="inferred from homology"/>
<dbReference type="GO" id="GO:0016874">
    <property type="term" value="F:ligase activity"/>
    <property type="evidence" value="ECO:0007669"/>
    <property type="project" value="UniProtKB-KW"/>
</dbReference>
<dbReference type="PANTHER" id="PTHR10890">
    <property type="entry name" value="CYSTEINYL-TRNA SYNTHETASE"/>
    <property type="match status" value="1"/>
</dbReference>
<keyword evidence="7 12" id="KW-0547">Nucleotide-binding</keyword>
<comment type="caution">
    <text evidence="14">The sequence shown here is derived from an EMBL/GenBank/DDBJ whole genome shotgun (WGS) entry which is preliminary data.</text>
</comment>
<dbReference type="EMBL" id="BAABBO010000001">
    <property type="protein sequence ID" value="GAA3951780.1"/>
    <property type="molecule type" value="Genomic_DNA"/>
</dbReference>